<evidence type="ECO:0000313" key="2">
    <source>
        <dbReference type="Proteomes" id="UP000308037"/>
    </source>
</evidence>
<sequence>MSTSDQQPVFRDWSALVGGNAPTNDKIIQWFGNPIYRPDTNNATKIVPEGGFKDQKNAKKWKRLDLYNSGINLKWNDTARINWQFNRHLIRAVTSQLELPRLLRKRVHAEFLRLNLGDKGVFAGLTAFSVATVIMHHGDYCDRNYHPNQPRDRRDAVCNWFADTEGFTESEIASEYTKFQAQFLT</sequence>
<accession>A0A4U5JIA8</accession>
<gene>
    <name evidence="1" type="ORF">DM868_03070</name>
</gene>
<dbReference type="EMBL" id="QKNX01000001">
    <property type="protein sequence ID" value="TKR28081.1"/>
    <property type="molecule type" value="Genomic_DNA"/>
</dbReference>
<comment type="caution">
    <text evidence="1">The sequence shown here is derived from an EMBL/GenBank/DDBJ whole genome shotgun (WGS) entry which is preliminary data.</text>
</comment>
<keyword evidence="2" id="KW-1185">Reference proteome</keyword>
<evidence type="ECO:0000313" key="1">
    <source>
        <dbReference type="EMBL" id="TKR28081.1"/>
    </source>
</evidence>
<proteinExistence type="predicted"/>
<dbReference type="RefSeq" id="WP_137275380.1">
    <property type="nucleotide sequence ID" value="NZ_QKNX01000001.1"/>
</dbReference>
<organism evidence="1 2">
    <name type="scientific">Natronomonas salsuginis</name>
    <dbReference type="NCBI Taxonomy" id="2217661"/>
    <lineage>
        <taxon>Archaea</taxon>
        <taxon>Methanobacteriati</taxon>
        <taxon>Methanobacteriota</taxon>
        <taxon>Stenosarchaea group</taxon>
        <taxon>Halobacteria</taxon>
        <taxon>Halobacteriales</taxon>
        <taxon>Natronomonadaceae</taxon>
        <taxon>Natronomonas</taxon>
    </lineage>
</organism>
<protein>
    <submittedName>
        <fullName evidence="1">Uncharacterized protein</fullName>
    </submittedName>
</protein>
<dbReference type="Proteomes" id="UP000308037">
    <property type="component" value="Unassembled WGS sequence"/>
</dbReference>
<dbReference type="AlphaFoldDB" id="A0A4U5JIA8"/>
<reference evidence="1 2" key="1">
    <citation type="submission" date="2019-04" db="EMBL/GenBank/DDBJ databases">
        <title>Natronomonas sp. F20-122 a newhaloarchaeon isolated from a saline saltern of Isla Bacuta, Huelva, Spain.</title>
        <authorList>
            <person name="Duran-Viseras A."/>
            <person name="Sanchez-Porro C."/>
            <person name="Ventosa A."/>
        </authorList>
    </citation>
    <scope>NUCLEOTIDE SEQUENCE [LARGE SCALE GENOMIC DNA]</scope>
    <source>
        <strain evidence="1 2">F20-122</strain>
    </source>
</reference>
<name>A0A4U5JIA8_9EURY</name>